<evidence type="ECO:0000256" key="1">
    <source>
        <dbReference type="SAM" id="MobiDB-lite"/>
    </source>
</evidence>
<evidence type="ECO:0000313" key="5">
    <source>
        <dbReference type="Proteomes" id="UP001243009"/>
    </source>
</evidence>
<feature type="region of interest" description="Disordered" evidence="1">
    <location>
        <begin position="585"/>
        <end position="607"/>
    </location>
</feature>
<dbReference type="PANTHER" id="PTHR31616">
    <property type="entry name" value="TREHALASE"/>
    <property type="match status" value="1"/>
</dbReference>
<dbReference type="SUPFAM" id="SSF48208">
    <property type="entry name" value="Six-hairpin glycosidases"/>
    <property type="match status" value="1"/>
</dbReference>
<dbReference type="Gene3D" id="1.50.10.10">
    <property type="match status" value="1"/>
</dbReference>
<dbReference type="InterPro" id="IPR012341">
    <property type="entry name" value="6hp_glycosidase-like_sf"/>
</dbReference>
<protein>
    <submittedName>
        <fullName evidence="4">Glycoside hydrolase family 15 protein</fullName>
    </submittedName>
</protein>
<dbReference type="EMBL" id="JAUTWS010000019">
    <property type="protein sequence ID" value="MDO9710646.1"/>
    <property type="molecule type" value="Genomic_DNA"/>
</dbReference>
<dbReference type="Proteomes" id="UP001243009">
    <property type="component" value="Unassembled WGS sequence"/>
</dbReference>
<comment type="caution">
    <text evidence="4">The sequence shown here is derived from an EMBL/GenBank/DDBJ whole genome shotgun (WGS) entry which is preliminary data.</text>
</comment>
<dbReference type="InterPro" id="IPR045582">
    <property type="entry name" value="Trehalase-like_N"/>
</dbReference>
<dbReference type="RefSeq" id="WP_305105505.1">
    <property type="nucleotide sequence ID" value="NZ_JAUTWS010000019.1"/>
</dbReference>
<evidence type="ECO:0000259" key="2">
    <source>
        <dbReference type="Pfam" id="PF00723"/>
    </source>
</evidence>
<feature type="compositionally biased region" description="Basic residues" evidence="1">
    <location>
        <begin position="590"/>
        <end position="599"/>
    </location>
</feature>
<keyword evidence="4" id="KW-0378">Hydrolase</keyword>
<evidence type="ECO:0000259" key="3">
    <source>
        <dbReference type="Pfam" id="PF19291"/>
    </source>
</evidence>
<feature type="domain" description="Trehalase-like N-terminal" evidence="3">
    <location>
        <begin position="3"/>
        <end position="125"/>
    </location>
</feature>
<keyword evidence="5" id="KW-1185">Reference proteome</keyword>
<evidence type="ECO:0000313" key="4">
    <source>
        <dbReference type="EMBL" id="MDO9710646.1"/>
    </source>
</evidence>
<dbReference type="Pfam" id="PF00723">
    <property type="entry name" value="Glyco_hydro_15"/>
    <property type="match status" value="1"/>
</dbReference>
<gene>
    <name evidence="4" type="ORF">Q7A36_20005</name>
</gene>
<dbReference type="InterPro" id="IPR008928">
    <property type="entry name" value="6-hairpin_glycosidase_sf"/>
</dbReference>
<sequence>MTNRIEDYAVIGNRETMALVGRDGAIDWLCLPRFDSPACFAALLGGPENGRWRIAPADSAARVTRRYRDGTLVLETRFETPDGAATLIDCMRRRDGSADIVRLVRGERGRLAMRSDLAIRFDYGRDVPWVSRLPCGRLRAIAGPDRLVLDTPVRLRGEDLTTVAEFEVAAGQEVPFLLTWSPSFHPLPARADAAAVIEAEAGAWQAWSSRCAGGGEWAEAVRRSLITLRALAHHETGGIVAAATTSLPEQIGGPRNWDYRFCWLRDATLTLLALMDAGYAEEAASWREWLLRAAAGSPKNLQIMYGLAGERRLDEWEVPWLGGYEGSRPVRIGNAASGQLQLDVYGEVMDALYHGRRTGIEALEDAWNLEKALVNHLMQIWEQPDDGIWEVRGDRQHFTHSKVMAWVALDRAIRSAEEFGMRGPVAHWRAVRARIHAEVCERGFDPGLGSFVQAFGARHLDASLLMIPLVGFLPPEDPRVRGTVAAIERELLRDGFVLRYDTGSAVDGLPAGEGAFLACSFWLADNYVLLGRTAEARAMFERLLDLRNDVGLLAEEYDPALRRQVGNFPQAFSHIALVNTAHNLTSAHKPAQRRARRAGHAASGPGH</sequence>
<dbReference type="Pfam" id="PF19291">
    <property type="entry name" value="TREH_N"/>
    <property type="match status" value="1"/>
</dbReference>
<organism evidence="4 5">
    <name type="scientific">Paracraurococcus lichenis</name>
    <dbReference type="NCBI Taxonomy" id="3064888"/>
    <lineage>
        <taxon>Bacteria</taxon>
        <taxon>Pseudomonadati</taxon>
        <taxon>Pseudomonadota</taxon>
        <taxon>Alphaproteobacteria</taxon>
        <taxon>Acetobacterales</taxon>
        <taxon>Roseomonadaceae</taxon>
        <taxon>Paracraurococcus</taxon>
    </lineage>
</organism>
<proteinExistence type="predicted"/>
<dbReference type="InterPro" id="IPR011613">
    <property type="entry name" value="GH15-like"/>
</dbReference>
<name>A0ABT9E3A6_9PROT</name>
<reference evidence="4 5" key="1">
    <citation type="submission" date="2023-08" db="EMBL/GenBank/DDBJ databases">
        <title>The draft genome sequence of Paracraurococcus sp. LOR1-02.</title>
        <authorList>
            <person name="Kingkaew E."/>
            <person name="Tanasupawat S."/>
        </authorList>
    </citation>
    <scope>NUCLEOTIDE SEQUENCE [LARGE SCALE GENOMIC DNA]</scope>
    <source>
        <strain evidence="4 5">LOR1-02</strain>
    </source>
</reference>
<dbReference type="GO" id="GO:0016787">
    <property type="term" value="F:hydrolase activity"/>
    <property type="evidence" value="ECO:0007669"/>
    <property type="project" value="UniProtKB-KW"/>
</dbReference>
<dbReference type="PANTHER" id="PTHR31616:SF0">
    <property type="entry name" value="GLUCAN 1,4-ALPHA-GLUCOSIDASE"/>
    <property type="match status" value="1"/>
</dbReference>
<feature type="domain" description="GH15-like" evidence="2">
    <location>
        <begin position="219"/>
        <end position="581"/>
    </location>
</feature>
<accession>A0ABT9E3A6</accession>